<accession>A0A3A8JUB3</accession>
<dbReference type="Proteomes" id="UP000268313">
    <property type="component" value="Unassembled WGS sequence"/>
</dbReference>
<protein>
    <recommendedName>
        <fullName evidence="3">Carboxypeptidase regulatory-like domain-containing protein</fullName>
    </recommendedName>
</protein>
<organism evidence="1 2">
    <name type="scientific">Corallococcus carmarthensis</name>
    <dbReference type="NCBI Taxonomy" id="2316728"/>
    <lineage>
        <taxon>Bacteria</taxon>
        <taxon>Pseudomonadati</taxon>
        <taxon>Myxococcota</taxon>
        <taxon>Myxococcia</taxon>
        <taxon>Myxococcales</taxon>
        <taxon>Cystobacterineae</taxon>
        <taxon>Myxococcaceae</taxon>
        <taxon>Corallococcus</taxon>
    </lineage>
</organism>
<reference evidence="2" key="1">
    <citation type="submission" date="2018-09" db="EMBL/GenBank/DDBJ databases">
        <authorList>
            <person name="Livingstone P.G."/>
            <person name="Whitworth D.E."/>
        </authorList>
    </citation>
    <scope>NUCLEOTIDE SEQUENCE [LARGE SCALE GENOMIC DNA]</scope>
    <source>
        <strain evidence="2">CA043D</strain>
    </source>
</reference>
<dbReference type="EMBL" id="RAWE01000370">
    <property type="protein sequence ID" value="RKG94001.1"/>
    <property type="molecule type" value="Genomic_DNA"/>
</dbReference>
<comment type="caution">
    <text evidence="1">The sequence shown here is derived from an EMBL/GenBank/DDBJ whole genome shotgun (WGS) entry which is preliminary data.</text>
</comment>
<evidence type="ECO:0000313" key="1">
    <source>
        <dbReference type="EMBL" id="RKG94001.1"/>
    </source>
</evidence>
<proteinExistence type="predicted"/>
<dbReference type="PROSITE" id="PS51257">
    <property type="entry name" value="PROKAR_LIPOPROTEIN"/>
    <property type="match status" value="1"/>
</dbReference>
<evidence type="ECO:0000313" key="2">
    <source>
        <dbReference type="Proteomes" id="UP000268313"/>
    </source>
</evidence>
<keyword evidence="2" id="KW-1185">Reference proteome</keyword>
<feature type="non-terminal residue" evidence="1">
    <location>
        <position position="140"/>
    </location>
</feature>
<evidence type="ECO:0008006" key="3">
    <source>
        <dbReference type="Google" id="ProtNLM"/>
    </source>
</evidence>
<name>A0A3A8JUB3_9BACT</name>
<gene>
    <name evidence="1" type="ORF">D7X32_43115</name>
</gene>
<sequence length="140" mass="15160">MRRALVTSLALLASVTTGCERYAEDPIFGYGRALQRDGTPRSGETLTLERLDEAGFAPLATTITEASGDFTLEVLYGDVMRDSNSFSTLNRLRVALPLEADGSGTFLTFAMRDDVELPTLKPWDAHPVVSTSDQGPTVAF</sequence>
<dbReference type="AlphaFoldDB" id="A0A3A8JUB3"/>